<comment type="caution">
    <text evidence="2">The sequence shown here is derived from an EMBL/GenBank/DDBJ whole genome shotgun (WGS) entry which is preliminary data.</text>
</comment>
<dbReference type="Proteomes" id="UP001321473">
    <property type="component" value="Unassembled WGS sequence"/>
</dbReference>
<proteinExistence type="predicted"/>
<feature type="compositionally biased region" description="Low complexity" evidence="1">
    <location>
        <begin position="150"/>
        <end position="166"/>
    </location>
</feature>
<sequence length="197" mass="21860">MAEAIRRRRADPAVRAAEAQAKREARRAKCEGSAQVFEQQFRDNPFGYTCSVCHLLWFKNDLTVLPEACHSILRPVFPEADLTSFHLCASCKQSVLQGQVPRLATTNGYGYPARQESNVPSTRPEAASALNSISTQRRRPYLCKKHTTKSKGTSTSSLTRIRSSPSMRSRNTQTEVCAQADRVTQTARIVIGTATQT</sequence>
<dbReference type="AlphaFoldDB" id="A0AAQ4E0X0"/>
<protein>
    <submittedName>
        <fullName evidence="2">Uncharacterized protein</fullName>
    </submittedName>
</protein>
<reference evidence="2 3" key="1">
    <citation type="journal article" date="2023" name="Arcadia Sci">
        <title>De novo assembly of a long-read Amblyomma americanum tick genome.</title>
        <authorList>
            <person name="Chou S."/>
            <person name="Poskanzer K.E."/>
            <person name="Rollins M."/>
            <person name="Thuy-Boun P.S."/>
        </authorList>
    </citation>
    <scope>NUCLEOTIDE SEQUENCE [LARGE SCALE GENOMIC DNA]</scope>
    <source>
        <strain evidence="2">F_SG_1</strain>
        <tissue evidence="2">Salivary glands</tissue>
    </source>
</reference>
<evidence type="ECO:0000313" key="2">
    <source>
        <dbReference type="EMBL" id="KAK8768360.1"/>
    </source>
</evidence>
<keyword evidence="3" id="KW-1185">Reference proteome</keyword>
<dbReference type="EMBL" id="JARKHS020024102">
    <property type="protein sequence ID" value="KAK8768360.1"/>
    <property type="molecule type" value="Genomic_DNA"/>
</dbReference>
<evidence type="ECO:0000256" key="1">
    <source>
        <dbReference type="SAM" id="MobiDB-lite"/>
    </source>
</evidence>
<accession>A0AAQ4E0X0</accession>
<evidence type="ECO:0000313" key="3">
    <source>
        <dbReference type="Proteomes" id="UP001321473"/>
    </source>
</evidence>
<organism evidence="2 3">
    <name type="scientific">Amblyomma americanum</name>
    <name type="common">Lone star tick</name>
    <dbReference type="NCBI Taxonomy" id="6943"/>
    <lineage>
        <taxon>Eukaryota</taxon>
        <taxon>Metazoa</taxon>
        <taxon>Ecdysozoa</taxon>
        <taxon>Arthropoda</taxon>
        <taxon>Chelicerata</taxon>
        <taxon>Arachnida</taxon>
        <taxon>Acari</taxon>
        <taxon>Parasitiformes</taxon>
        <taxon>Ixodida</taxon>
        <taxon>Ixodoidea</taxon>
        <taxon>Ixodidae</taxon>
        <taxon>Amblyomminae</taxon>
        <taxon>Amblyomma</taxon>
    </lineage>
</organism>
<gene>
    <name evidence="2" type="ORF">V5799_015176</name>
</gene>
<feature type="region of interest" description="Disordered" evidence="1">
    <location>
        <begin position="146"/>
        <end position="174"/>
    </location>
</feature>
<name>A0AAQ4E0X0_AMBAM</name>